<dbReference type="EMBL" id="CP022714">
    <property type="protein sequence ID" value="ASU14318.1"/>
    <property type="molecule type" value="Genomic_DNA"/>
</dbReference>
<organism evidence="1 2">
    <name type="scientific">Mesomycoplasma hyopneumoniae</name>
    <name type="common">Mycoplasma hyopneumoniae</name>
    <dbReference type="NCBI Taxonomy" id="2099"/>
    <lineage>
        <taxon>Bacteria</taxon>
        <taxon>Bacillati</taxon>
        <taxon>Mycoplasmatota</taxon>
        <taxon>Mycoplasmoidales</taxon>
        <taxon>Metamycoplasmataceae</taxon>
        <taxon>Mesomycoplasma</taxon>
    </lineage>
</organism>
<evidence type="ECO:0000313" key="2">
    <source>
        <dbReference type="Proteomes" id="UP000215452"/>
    </source>
</evidence>
<accession>A0A223M9T3</accession>
<dbReference type="Proteomes" id="UP000215452">
    <property type="component" value="Chromosome"/>
</dbReference>
<name>A0A223M9T3_MESHO</name>
<dbReference type="AlphaFoldDB" id="A0A223M9T3"/>
<evidence type="ECO:0000313" key="1">
    <source>
        <dbReference type="EMBL" id="ASU14318.1"/>
    </source>
</evidence>
<proteinExistence type="predicted"/>
<sequence length="163" mass="20116">MLFYKKYTIIMKSKIFLEIKNKSEIKRFIKNEMKFRNYRRILGKKFKFLFYNLSKILEVEISNYKSAILDLELIKNINKISNWIFCMSKFLNENLIINFRIYKNLAIFLYYSWKIHLKKFKLHTKLTNYEDKRRDAFNALSIEWIKVDSVFNLKIIAILKRWK</sequence>
<reference evidence="1 2" key="1">
    <citation type="submission" date="2017-08" db="EMBL/GenBank/DDBJ databases">
        <title>The complete genome sequence of a Mycoplasma hyopneumoniae isolate in Korea.</title>
        <authorList>
            <person name="Han J."/>
            <person name="Lee N."/>
        </authorList>
    </citation>
    <scope>NUCLEOTIDE SEQUENCE [LARGE SCALE GENOMIC DNA]</scope>
    <source>
        <strain evidence="1 2">KM014</strain>
    </source>
</reference>
<gene>
    <name evidence="1" type="ORF">CIB43_00422</name>
</gene>
<protein>
    <submittedName>
        <fullName evidence="1">Uncharacterized protein</fullName>
    </submittedName>
</protein>